<dbReference type="RefSeq" id="WP_406856667.1">
    <property type="nucleotide sequence ID" value="NZ_CP157484.1"/>
</dbReference>
<dbReference type="GO" id="GO:0004803">
    <property type="term" value="F:transposase activity"/>
    <property type="evidence" value="ECO:0007669"/>
    <property type="project" value="InterPro"/>
</dbReference>
<organism evidence="4">
    <name type="scientific">Alsobacter sp. KACC 23698</name>
    <dbReference type="NCBI Taxonomy" id="3149229"/>
    <lineage>
        <taxon>Bacteria</taxon>
        <taxon>Pseudomonadati</taxon>
        <taxon>Pseudomonadota</taxon>
        <taxon>Alphaproteobacteria</taxon>
        <taxon>Hyphomicrobiales</taxon>
        <taxon>Alsobacteraceae</taxon>
        <taxon>Alsobacter</taxon>
    </lineage>
</organism>
<proteinExistence type="predicted"/>
<dbReference type="InterPro" id="IPR003346">
    <property type="entry name" value="Transposase_20"/>
</dbReference>
<dbReference type="NCBIfam" id="NF033542">
    <property type="entry name" value="transpos_IS110"/>
    <property type="match status" value="1"/>
</dbReference>
<name>A0AAU7JI02_9HYPH</name>
<dbReference type="PANTHER" id="PTHR33055:SF3">
    <property type="entry name" value="PUTATIVE TRANSPOSASE FOR IS117-RELATED"/>
    <property type="match status" value="1"/>
</dbReference>
<evidence type="ECO:0000313" key="4">
    <source>
        <dbReference type="EMBL" id="XBO39816.1"/>
    </source>
</evidence>
<dbReference type="AlphaFoldDB" id="A0AAU7JI02"/>
<dbReference type="Pfam" id="PF02371">
    <property type="entry name" value="Transposase_20"/>
    <property type="match status" value="1"/>
</dbReference>
<dbReference type="EMBL" id="CP157484">
    <property type="protein sequence ID" value="XBO39816.1"/>
    <property type="molecule type" value="Genomic_DNA"/>
</dbReference>
<evidence type="ECO:0000256" key="2">
    <source>
        <dbReference type="SAM" id="MobiDB-lite"/>
    </source>
</evidence>
<dbReference type="GO" id="GO:0003677">
    <property type="term" value="F:DNA binding"/>
    <property type="evidence" value="ECO:0007669"/>
    <property type="project" value="InterPro"/>
</dbReference>
<feature type="coiled-coil region" evidence="1">
    <location>
        <begin position="218"/>
        <end position="245"/>
    </location>
</feature>
<feature type="domain" description="Transposase IS116/IS110/IS902 C-terminal" evidence="3">
    <location>
        <begin position="258"/>
        <end position="332"/>
    </location>
</feature>
<accession>A0AAU7JI02</accession>
<feature type="region of interest" description="Disordered" evidence="2">
    <location>
        <begin position="294"/>
        <end position="314"/>
    </location>
</feature>
<protein>
    <submittedName>
        <fullName evidence="4">IS110 family transposase</fullName>
    </submittedName>
</protein>
<gene>
    <name evidence="4" type="ORF">ABEG18_03260</name>
</gene>
<evidence type="ECO:0000256" key="1">
    <source>
        <dbReference type="SAM" id="Coils"/>
    </source>
</evidence>
<feature type="compositionally biased region" description="Basic and acidic residues" evidence="2">
    <location>
        <begin position="302"/>
        <end position="311"/>
    </location>
</feature>
<sequence length="388" mass="43896">MLHPFTASRATAAFVQESTLVVVIEMSQSTWLVGGSLPGVERQPLKKLEPDPDRLLSVVNRWRDECRECGHDIERLVIAYEAGRDGFWLARWLAARGAEAHVIHASSVAVSRDRRRAKTDRLDVALLLRVLLGWLRGERGHCSMAVTPSIEDEDARRPTRERENLVGERTRIINRMKASLARLGIRDLNPAHRKAVGRLDDLCTPEGAALPPLAKSELRRDMTRLRFIEDQIKEIEQERMARLDEAAPRGERPNGMIRLLTRVVGVGVETADMLTHEIFLRDLRDRRAVARYAGLTGSPDESGSKRRERGLSRAGNPRVRRGMVQLAWRFLVFQKDCALVRWFRARTAEAGARRRMSLIVALARKLLVALWRLAMGAGILEGLKMRPA</sequence>
<reference evidence="4" key="1">
    <citation type="submission" date="2024-05" db="EMBL/GenBank/DDBJ databases">
        <authorList>
            <person name="Kim S."/>
            <person name="Heo J."/>
            <person name="Choi H."/>
            <person name="Choi Y."/>
            <person name="Kwon S.-W."/>
            <person name="Kim Y."/>
        </authorList>
    </citation>
    <scope>NUCLEOTIDE SEQUENCE</scope>
    <source>
        <strain evidence="4">KACC 23698</strain>
    </source>
</reference>
<dbReference type="GO" id="GO:0006313">
    <property type="term" value="P:DNA transposition"/>
    <property type="evidence" value="ECO:0007669"/>
    <property type="project" value="InterPro"/>
</dbReference>
<dbReference type="InterPro" id="IPR047650">
    <property type="entry name" value="Transpos_IS110"/>
</dbReference>
<keyword evidence="1" id="KW-0175">Coiled coil</keyword>
<dbReference type="PANTHER" id="PTHR33055">
    <property type="entry name" value="TRANSPOSASE FOR INSERTION SEQUENCE ELEMENT IS1111A"/>
    <property type="match status" value="1"/>
</dbReference>
<evidence type="ECO:0000259" key="3">
    <source>
        <dbReference type="Pfam" id="PF02371"/>
    </source>
</evidence>